<keyword evidence="5" id="KW-0297">G-protein coupled receptor</keyword>
<dbReference type="OrthoDB" id="5963140at2759"/>
<dbReference type="GO" id="GO:0016907">
    <property type="term" value="F:G protein-coupled acetylcholine receptor activity"/>
    <property type="evidence" value="ECO:0007669"/>
    <property type="project" value="TreeGrafter"/>
</dbReference>
<evidence type="ECO:0000256" key="6">
    <source>
        <dbReference type="ARBA" id="ARBA00023136"/>
    </source>
</evidence>
<keyword evidence="4 9" id="KW-1133">Transmembrane helix</keyword>
<dbReference type="Pfam" id="PF00001">
    <property type="entry name" value="7tm_1"/>
    <property type="match status" value="1"/>
</dbReference>
<reference evidence="11 12" key="1">
    <citation type="journal article" date="2017" name="PLoS Biol.">
        <title>The sea cucumber genome provides insights into morphological evolution and visceral regeneration.</title>
        <authorList>
            <person name="Zhang X."/>
            <person name="Sun L."/>
            <person name="Yuan J."/>
            <person name="Sun Y."/>
            <person name="Gao Y."/>
            <person name="Zhang L."/>
            <person name="Li S."/>
            <person name="Dai H."/>
            <person name="Hamel J.F."/>
            <person name="Liu C."/>
            <person name="Yu Y."/>
            <person name="Liu S."/>
            <person name="Lin W."/>
            <person name="Guo K."/>
            <person name="Jin S."/>
            <person name="Xu P."/>
            <person name="Storey K.B."/>
            <person name="Huan P."/>
            <person name="Zhang T."/>
            <person name="Zhou Y."/>
            <person name="Zhang J."/>
            <person name="Lin C."/>
            <person name="Li X."/>
            <person name="Xing L."/>
            <person name="Huo D."/>
            <person name="Sun M."/>
            <person name="Wang L."/>
            <person name="Mercier A."/>
            <person name="Li F."/>
            <person name="Yang H."/>
            <person name="Xiang J."/>
        </authorList>
    </citation>
    <scope>NUCLEOTIDE SEQUENCE [LARGE SCALE GENOMIC DNA]</scope>
    <source>
        <strain evidence="11">Shaxun</strain>
        <tissue evidence="11">Muscle</tissue>
    </source>
</reference>
<evidence type="ECO:0000256" key="8">
    <source>
        <dbReference type="ARBA" id="ARBA00023224"/>
    </source>
</evidence>
<feature type="transmembrane region" description="Helical" evidence="9">
    <location>
        <begin position="69"/>
        <end position="91"/>
    </location>
</feature>
<feature type="transmembrane region" description="Helical" evidence="9">
    <location>
        <begin position="195"/>
        <end position="218"/>
    </location>
</feature>
<dbReference type="GO" id="GO:0030425">
    <property type="term" value="C:dendrite"/>
    <property type="evidence" value="ECO:0007669"/>
    <property type="project" value="TreeGrafter"/>
</dbReference>
<dbReference type="GO" id="GO:0007197">
    <property type="term" value="P:adenylate cyclase-inhibiting G protein-coupled acetylcholine receptor signaling pathway"/>
    <property type="evidence" value="ECO:0007669"/>
    <property type="project" value="TreeGrafter"/>
</dbReference>
<comment type="caution">
    <text evidence="11">The sequence shown here is derived from an EMBL/GenBank/DDBJ whole genome shotgun (WGS) entry which is preliminary data.</text>
</comment>
<sequence>METSTDADVTIPFSCNISENLQPDKYITFIYVVYLMTIIGILTLVGNTVIIIIYVLYRDVRKSPSNIYILNLAVADICVGIFVMLYYPFFYFFGLQTFTVVKLLIIAILHHWFVNMSVFIVIFMCIDRYEMVSTFLRYRKIQTRRRVSRIVVIGWVACLVYSIAINLLRYLTEDKITTNDRESCTPSIWDSYGKYTGWVTVVSFFVAFCIPFSLMVFFNAAVFKKLRLHSNWQDAIDPSEDINTNVRQRQKVSLQTQSQSISQSREYFEANQPDRDRIKTAGNGTVSLETKNLYKEKKEPNELGVDNPNLHVDEELSSKEIQNGIKVTTKVQFEDTTSIGTVHLTKPASISDFKFNVETDADLPDVDGKLNNSRVLTSGRVSRNEPVRKYPLEEV</sequence>
<dbReference type="EMBL" id="MRZV01000246">
    <property type="protein sequence ID" value="PIK54509.1"/>
    <property type="molecule type" value="Genomic_DNA"/>
</dbReference>
<evidence type="ECO:0000313" key="12">
    <source>
        <dbReference type="Proteomes" id="UP000230750"/>
    </source>
</evidence>
<dbReference type="PANTHER" id="PTHR24247">
    <property type="entry name" value="5-HYDROXYTRYPTAMINE RECEPTOR"/>
    <property type="match status" value="1"/>
</dbReference>
<evidence type="ECO:0000256" key="4">
    <source>
        <dbReference type="ARBA" id="ARBA00022989"/>
    </source>
</evidence>
<dbReference type="InterPro" id="IPR017452">
    <property type="entry name" value="GPCR_Rhodpsn_7TM"/>
</dbReference>
<evidence type="ECO:0000259" key="10">
    <source>
        <dbReference type="PROSITE" id="PS50262"/>
    </source>
</evidence>
<evidence type="ECO:0000256" key="9">
    <source>
        <dbReference type="SAM" id="Phobius"/>
    </source>
</evidence>
<feature type="transmembrane region" description="Helical" evidence="9">
    <location>
        <begin position="103"/>
        <end position="126"/>
    </location>
</feature>
<evidence type="ECO:0000256" key="3">
    <source>
        <dbReference type="ARBA" id="ARBA00022692"/>
    </source>
</evidence>
<dbReference type="SUPFAM" id="SSF81321">
    <property type="entry name" value="Family A G protein-coupled receptor-like"/>
    <property type="match status" value="1"/>
</dbReference>
<organism evidence="11 12">
    <name type="scientific">Stichopus japonicus</name>
    <name type="common">Sea cucumber</name>
    <dbReference type="NCBI Taxonomy" id="307972"/>
    <lineage>
        <taxon>Eukaryota</taxon>
        <taxon>Metazoa</taxon>
        <taxon>Echinodermata</taxon>
        <taxon>Eleutherozoa</taxon>
        <taxon>Echinozoa</taxon>
        <taxon>Holothuroidea</taxon>
        <taxon>Aspidochirotacea</taxon>
        <taxon>Aspidochirotida</taxon>
        <taxon>Stichopodidae</taxon>
        <taxon>Apostichopus</taxon>
    </lineage>
</organism>
<gene>
    <name evidence="11" type="ORF">BSL78_08583</name>
</gene>
<feature type="transmembrane region" description="Helical" evidence="9">
    <location>
        <begin position="147"/>
        <end position="168"/>
    </location>
</feature>
<dbReference type="CDD" id="cd00637">
    <property type="entry name" value="7tm_classA_rhodopsin-like"/>
    <property type="match status" value="1"/>
</dbReference>
<evidence type="ECO:0000256" key="1">
    <source>
        <dbReference type="ARBA" id="ARBA00004651"/>
    </source>
</evidence>
<feature type="domain" description="G-protein coupled receptors family 1 profile" evidence="10">
    <location>
        <begin position="46"/>
        <end position="252"/>
    </location>
</feature>
<protein>
    <submittedName>
        <fullName evidence="11">Putative histamine H4 receptor-like</fullName>
    </submittedName>
</protein>
<proteinExistence type="predicted"/>
<evidence type="ECO:0000313" key="11">
    <source>
        <dbReference type="EMBL" id="PIK54509.1"/>
    </source>
</evidence>
<dbReference type="PROSITE" id="PS50262">
    <property type="entry name" value="G_PROTEIN_RECEP_F1_2"/>
    <property type="match status" value="1"/>
</dbReference>
<keyword evidence="6 9" id="KW-0472">Membrane</keyword>
<dbReference type="PRINTS" id="PR00237">
    <property type="entry name" value="GPCRRHODOPSN"/>
</dbReference>
<dbReference type="InterPro" id="IPR000276">
    <property type="entry name" value="GPCR_Rhodpsn"/>
</dbReference>
<keyword evidence="3 9" id="KW-0812">Transmembrane</keyword>
<dbReference type="AlphaFoldDB" id="A0A2G8L2L5"/>
<dbReference type="GO" id="GO:0007187">
    <property type="term" value="P:G protein-coupled receptor signaling pathway, coupled to cyclic nucleotide second messenger"/>
    <property type="evidence" value="ECO:0007669"/>
    <property type="project" value="TreeGrafter"/>
</dbReference>
<keyword evidence="7 11" id="KW-0675">Receptor</keyword>
<dbReference type="GO" id="GO:0045202">
    <property type="term" value="C:synapse"/>
    <property type="evidence" value="ECO:0007669"/>
    <property type="project" value="TreeGrafter"/>
</dbReference>
<keyword evidence="2" id="KW-1003">Cell membrane</keyword>
<evidence type="ECO:0000256" key="5">
    <source>
        <dbReference type="ARBA" id="ARBA00023040"/>
    </source>
</evidence>
<dbReference type="GO" id="GO:0005886">
    <property type="term" value="C:plasma membrane"/>
    <property type="evidence" value="ECO:0007669"/>
    <property type="project" value="UniProtKB-SubCell"/>
</dbReference>
<evidence type="ECO:0000256" key="2">
    <source>
        <dbReference type="ARBA" id="ARBA00022475"/>
    </source>
</evidence>
<dbReference type="PANTHER" id="PTHR24247:SF195">
    <property type="entry name" value="G-PROTEIN COUPLED RECEPTORS FAMILY 1 PROFILE DOMAIN-CONTAINING PROTEIN"/>
    <property type="match status" value="1"/>
</dbReference>
<feature type="transmembrane region" description="Helical" evidence="9">
    <location>
        <begin position="29"/>
        <end position="57"/>
    </location>
</feature>
<comment type="subcellular location">
    <subcellularLocation>
        <location evidence="1">Cell membrane</location>
        <topology evidence="1">Multi-pass membrane protein</topology>
    </subcellularLocation>
</comment>
<keyword evidence="12" id="KW-1185">Reference proteome</keyword>
<keyword evidence="8" id="KW-0807">Transducer</keyword>
<name>A0A2G8L2L5_STIJA</name>
<dbReference type="Gene3D" id="1.20.1070.10">
    <property type="entry name" value="Rhodopsin 7-helix transmembrane proteins"/>
    <property type="match status" value="1"/>
</dbReference>
<evidence type="ECO:0000256" key="7">
    <source>
        <dbReference type="ARBA" id="ARBA00023170"/>
    </source>
</evidence>
<dbReference type="GO" id="GO:0004993">
    <property type="term" value="F:G protein-coupled serotonin receptor activity"/>
    <property type="evidence" value="ECO:0007669"/>
    <property type="project" value="TreeGrafter"/>
</dbReference>
<dbReference type="STRING" id="307972.A0A2G8L2L5"/>
<accession>A0A2G8L2L5</accession>
<dbReference type="Proteomes" id="UP000230750">
    <property type="component" value="Unassembled WGS sequence"/>
</dbReference>